<evidence type="ECO:0000313" key="2">
    <source>
        <dbReference type="Proteomes" id="UP001279734"/>
    </source>
</evidence>
<comment type="caution">
    <text evidence="1">The sequence shown here is derived from an EMBL/GenBank/DDBJ whole genome shotgun (WGS) entry which is preliminary data.</text>
</comment>
<dbReference type="EMBL" id="BSYO01000014">
    <property type="protein sequence ID" value="GMH14528.1"/>
    <property type="molecule type" value="Genomic_DNA"/>
</dbReference>
<keyword evidence="2" id="KW-1185">Reference proteome</keyword>
<reference evidence="1" key="1">
    <citation type="submission" date="2023-05" db="EMBL/GenBank/DDBJ databases">
        <title>Nepenthes gracilis genome sequencing.</title>
        <authorList>
            <person name="Fukushima K."/>
        </authorList>
    </citation>
    <scope>NUCLEOTIDE SEQUENCE</scope>
    <source>
        <strain evidence="1">SING2019-196</strain>
    </source>
</reference>
<dbReference type="Proteomes" id="UP001279734">
    <property type="component" value="Unassembled WGS sequence"/>
</dbReference>
<organism evidence="1 2">
    <name type="scientific">Nepenthes gracilis</name>
    <name type="common">Slender pitcher plant</name>
    <dbReference type="NCBI Taxonomy" id="150966"/>
    <lineage>
        <taxon>Eukaryota</taxon>
        <taxon>Viridiplantae</taxon>
        <taxon>Streptophyta</taxon>
        <taxon>Embryophyta</taxon>
        <taxon>Tracheophyta</taxon>
        <taxon>Spermatophyta</taxon>
        <taxon>Magnoliopsida</taxon>
        <taxon>eudicotyledons</taxon>
        <taxon>Gunneridae</taxon>
        <taxon>Pentapetalae</taxon>
        <taxon>Caryophyllales</taxon>
        <taxon>Nepenthaceae</taxon>
        <taxon>Nepenthes</taxon>
    </lineage>
</organism>
<sequence>MALLGTIDPAAVGVSSCLLMPEARKFLAFDDSVVGCVDAQWDDPDANGCWFGVLFLYEVADATFAVGTISLVSVGLPAIRLRGGGKALEAETIVYLTLLSLLDAHELGSYIEGGVVLPVADPMVPLVVDSPNGVGWFNAPGFDP</sequence>
<dbReference type="AlphaFoldDB" id="A0AAD3SNE6"/>
<accession>A0AAD3SNE6</accession>
<protein>
    <submittedName>
        <fullName evidence="1">Uncharacterized protein</fullName>
    </submittedName>
</protein>
<name>A0AAD3SNE6_NEPGR</name>
<gene>
    <name evidence="1" type="ORF">Nepgr_016369</name>
</gene>
<proteinExistence type="predicted"/>
<evidence type="ECO:0000313" key="1">
    <source>
        <dbReference type="EMBL" id="GMH14528.1"/>
    </source>
</evidence>